<evidence type="ECO:0000256" key="1">
    <source>
        <dbReference type="SAM" id="Phobius"/>
    </source>
</evidence>
<name>A0A084TLS0_9FLAO</name>
<protein>
    <recommendedName>
        <fullName evidence="4">DgsA anti-repressor MtfA</fullName>
    </recommendedName>
</protein>
<dbReference type="Gene3D" id="1.10.472.150">
    <property type="entry name" value="Glucose-regulated metallo-peptidase M90, N-terminal domain"/>
    <property type="match status" value="1"/>
</dbReference>
<reference evidence="3" key="2">
    <citation type="submission" date="2014-07" db="EMBL/GenBank/DDBJ databases">
        <title>Genome sequence of Mangrovimonas yunxiaonensis.</title>
        <authorList>
            <person name="Li Y."/>
            <person name="Zheng T."/>
        </authorList>
    </citation>
    <scope>NUCLEOTIDE SEQUENCE [LARGE SCALE GENOMIC DNA]</scope>
    <source>
        <strain evidence="3">LY01</strain>
    </source>
</reference>
<keyword evidence="1" id="KW-0812">Transmembrane</keyword>
<sequence>MYCVLFIAPKTPYDWVVDGLFIMAFVLFFFRFVFRYFEMGYALLRKKPIYTHWYWRLQTISPEQERLLISRLAFYKRLTPKRQRYFKHRLATFINDKEFVGRQGLEMTEEVKLLISATAVMLTFGFRNYVIEGINTILVYPSTFYSQTNDNHHKGEFNPKLKTLVLSWEDFVMGLDVTNDNLNLGVHEFAHAIHLNSKTYSDINGALFLKSFEELVQLLTENQKLKQDLLDSQYLRDYAFTNQYEFVAVIIESFIETPREFRSQFPQLYTKTKQMLNFNFAGY</sequence>
<feature type="transmembrane region" description="Helical" evidence="1">
    <location>
        <begin position="20"/>
        <end position="37"/>
    </location>
</feature>
<organism evidence="2 3">
    <name type="scientific">Mangrovimonas yunxiaonensis</name>
    <dbReference type="NCBI Taxonomy" id="1197477"/>
    <lineage>
        <taxon>Bacteria</taxon>
        <taxon>Pseudomonadati</taxon>
        <taxon>Bacteroidota</taxon>
        <taxon>Flavobacteriia</taxon>
        <taxon>Flavobacteriales</taxon>
        <taxon>Flavobacteriaceae</taxon>
        <taxon>Mangrovimonas</taxon>
    </lineage>
</organism>
<dbReference type="STRING" id="1197477.IA57_07460"/>
<proteinExistence type="predicted"/>
<dbReference type="EMBL" id="JPFK01000005">
    <property type="protein sequence ID" value="KFB01656.1"/>
    <property type="molecule type" value="Genomic_DNA"/>
</dbReference>
<dbReference type="Proteomes" id="UP000028521">
    <property type="component" value="Unassembled WGS sequence"/>
</dbReference>
<dbReference type="GO" id="GO:0005829">
    <property type="term" value="C:cytosol"/>
    <property type="evidence" value="ECO:0007669"/>
    <property type="project" value="TreeGrafter"/>
</dbReference>
<dbReference type="RefSeq" id="WP_036121198.1">
    <property type="nucleotide sequence ID" value="NZ_BMET01000001.1"/>
</dbReference>
<accession>A0A084TLS0</accession>
<dbReference type="PANTHER" id="PTHR30164:SF2">
    <property type="entry name" value="PROTEIN MTFA"/>
    <property type="match status" value="1"/>
</dbReference>
<dbReference type="PANTHER" id="PTHR30164">
    <property type="entry name" value="MTFA PEPTIDASE"/>
    <property type="match status" value="1"/>
</dbReference>
<dbReference type="CDD" id="cd20170">
    <property type="entry name" value="Peptidase_M90-like"/>
    <property type="match status" value="1"/>
</dbReference>
<dbReference type="InterPro" id="IPR010384">
    <property type="entry name" value="MtfA_fam"/>
</dbReference>
<reference evidence="2 3" key="1">
    <citation type="journal article" date="2014" name="Genome Announc.">
        <title>Draft Genome Sequence of the Algicidal Bacterium Mangrovimonas yunxiaonensis Strain LY01.</title>
        <authorList>
            <person name="Li Y."/>
            <person name="Zhu H."/>
            <person name="Li C."/>
            <person name="Zhang H."/>
            <person name="Chen Z."/>
            <person name="Zheng W."/>
            <person name="Xu H."/>
            <person name="Zheng T."/>
        </authorList>
    </citation>
    <scope>NUCLEOTIDE SEQUENCE [LARGE SCALE GENOMIC DNA]</scope>
    <source>
        <strain evidence="2 3">LY01</strain>
    </source>
</reference>
<dbReference type="eggNOG" id="COG3228">
    <property type="taxonomic scope" value="Bacteria"/>
</dbReference>
<keyword evidence="3" id="KW-1185">Reference proteome</keyword>
<gene>
    <name evidence="2" type="ORF">IA57_07460</name>
</gene>
<dbReference type="GO" id="GO:0004177">
    <property type="term" value="F:aminopeptidase activity"/>
    <property type="evidence" value="ECO:0007669"/>
    <property type="project" value="TreeGrafter"/>
</dbReference>
<comment type="caution">
    <text evidence="2">The sequence shown here is derived from an EMBL/GenBank/DDBJ whole genome shotgun (WGS) entry which is preliminary data.</text>
</comment>
<evidence type="ECO:0000313" key="2">
    <source>
        <dbReference type="EMBL" id="KFB01656.1"/>
    </source>
</evidence>
<dbReference type="AlphaFoldDB" id="A0A084TLS0"/>
<evidence type="ECO:0008006" key="4">
    <source>
        <dbReference type="Google" id="ProtNLM"/>
    </source>
</evidence>
<keyword evidence="1" id="KW-0472">Membrane</keyword>
<dbReference type="Pfam" id="PF06167">
    <property type="entry name" value="Peptidase_M90"/>
    <property type="match status" value="1"/>
</dbReference>
<dbReference type="OrthoDB" id="9786424at2"/>
<dbReference type="SUPFAM" id="SSF55486">
    <property type="entry name" value="Metalloproteases ('zincins'), catalytic domain"/>
    <property type="match status" value="1"/>
</dbReference>
<evidence type="ECO:0000313" key="3">
    <source>
        <dbReference type="Proteomes" id="UP000028521"/>
    </source>
</evidence>
<keyword evidence="1" id="KW-1133">Transmembrane helix</keyword>
<dbReference type="InterPro" id="IPR042252">
    <property type="entry name" value="MtfA_N"/>
</dbReference>